<accession>A0A4Y2VCZ0</accession>
<evidence type="ECO:0000313" key="4">
    <source>
        <dbReference type="EMBL" id="GBO22501.1"/>
    </source>
</evidence>
<gene>
    <name evidence="3" type="ORF">AVEN_105401_1</name>
    <name evidence="1" type="ORF">AVEN_250789_1</name>
    <name evidence="4" type="ORF">AVEN_58831_1</name>
    <name evidence="2" type="ORF">AVEN_91135_1</name>
</gene>
<dbReference type="EMBL" id="BGPR01045478">
    <property type="protein sequence ID" value="GBO22388.1"/>
    <property type="molecule type" value="Genomic_DNA"/>
</dbReference>
<evidence type="ECO:0000313" key="2">
    <source>
        <dbReference type="EMBL" id="GBO22383.1"/>
    </source>
</evidence>
<comment type="caution">
    <text evidence="3">The sequence shown here is derived from an EMBL/GenBank/DDBJ whole genome shotgun (WGS) entry which is preliminary data.</text>
</comment>
<dbReference type="EMBL" id="BGPR01045477">
    <property type="protein sequence ID" value="GBO22383.1"/>
    <property type="molecule type" value="Genomic_DNA"/>
</dbReference>
<dbReference type="Proteomes" id="UP000499080">
    <property type="component" value="Unassembled WGS sequence"/>
</dbReference>
<evidence type="ECO:0000313" key="1">
    <source>
        <dbReference type="EMBL" id="GBO22382.1"/>
    </source>
</evidence>
<proteinExistence type="predicted"/>
<protein>
    <submittedName>
        <fullName evidence="3">Uncharacterized protein</fullName>
    </submittedName>
</protein>
<reference evidence="3 5" key="1">
    <citation type="journal article" date="2019" name="Sci. Rep.">
        <title>Orb-weaving spider Araneus ventricosus genome elucidates the spidroin gene catalogue.</title>
        <authorList>
            <person name="Kono N."/>
            <person name="Nakamura H."/>
            <person name="Ohtoshi R."/>
            <person name="Moran D.A.P."/>
            <person name="Shinohara A."/>
            <person name="Yoshida Y."/>
            <person name="Fujiwara M."/>
            <person name="Mori M."/>
            <person name="Tomita M."/>
            <person name="Arakawa K."/>
        </authorList>
    </citation>
    <scope>NUCLEOTIDE SEQUENCE [LARGE SCALE GENOMIC DNA]</scope>
</reference>
<dbReference type="AlphaFoldDB" id="A0A4Y2VCZ0"/>
<keyword evidence="5" id="KW-1185">Reference proteome</keyword>
<dbReference type="EMBL" id="BGPR01045578">
    <property type="protein sequence ID" value="GBO22501.1"/>
    <property type="molecule type" value="Genomic_DNA"/>
</dbReference>
<evidence type="ECO:0000313" key="3">
    <source>
        <dbReference type="EMBL" id="GBO22388.1"/>
    </source>
</evidence>
<dbReference type="EMBL" id="BGPR01045475">
    <property type="protein sequence ID" value="GBO22382.1"/>
    <property type="molecule type" value="Genomic_DNA"/>
</dbReference>
<name>A0A4Y2VCZ0_ARAVE</name>
<evidence type="ECO:0000313" key="5">
    <source>
        <dbReference type="Proteomes" id="UP000499080"/>
    </source>
</evidence>
<organism evidence="3 5">
    <name type="scientific">Araneus ventricosus</name>
    <name type="common">Orbweaver spider</name>
    <name type="synonym">Epeira ventricosa</name>
    <dbReference type="NCBI Taxonomy" id="182803"/>
    <lineage>
        <taxon>Eukaryota</taxon>
        <taxon>Metazoa</taxon>
        <taxon>Ecdysozoa</taxon>
        <taxon>Arthropoda</taxon>
        <taxon>Chelicerata</taxon>
        <taxon>Arachnida</taxon>
        <taxon>Araneae</taxon>
        <taxon>Araneomorphae</taxon>
        <taxon>Entelegynae</taxon>
        <taxon>Araneoidea</taxon>
        <taxon>Araneidae</taxon>
        <taxon>Araneus</taxon>
    </lineage>
</organism>
<sequence length="109" mass="12449">MGSSLSLQNFHKNGTRNWAINCEQRKELLFSSKMHSGTRNRPNPSLCRMGRDRAHRVNVTLTYIKRALEKNHDTLVGVLDSRGSTRSLAPFALKSALRHNKIWVLHPTD</sequence>